<dbReference type="InterPro" id="IPR036779">
    <property type="entry name" value="LysM_dom_sf"/>
</dbReference>
<dbReference type="PANTHER" id="PTHR34700:SF4">
    <property type="entry name" value="PHAGE-LIKE ELEMENT PBSX PROTEIN XKDP"/>
    <property type="match status" value="1"/>
</dbReference>
<feature type="signal peptide" evidence="1">
    <location>
        <begin position="1"/>
        <end position="19"/>
    </location>
</feature>
<dbReference type="InterPro" id="IPR052196">
    <property type="entry name" value="Bact_Kbp"/>
</dbReference>
<accession>F5RFI0</accession>
<evidence type="ECO:0000256" key="1">
    <source>
        <dbReference type="SAM" id="SignalP"/>
    </source>
</evidence>
<evidence type="ECO:0000313" key="4">
    <source>
        <dbReference type="Proteomes" id="UP000005019"/>
    </source>
</evidence>
<reference evidence="3 4" key="1">
    <citation type="journal article" date="2011" name="J. Bacteriol.">
        <title>Genome sequence of Methyloversatilis universalis FAM5T, a methylotrophic representative of the order Rhodocyclales.</title>
        <authorList>
            <person name="Kittichotirat W."/>
            <person name="Good N.M."/>
            <person name="Hall R."/>
            <person name="Bringel F."/>
            <person name="Lajus A."/>
            <person name="Medigue C."/>
            <person name="Smalley N.E."/>
            <person name="Beck D."/>
            <person name="Bumgarner R."/>
            <person name="Vuilleumier S."/>
            <person name="Kalyuzhnaya M.G."/>
        </authorList>
    </citation>
    <scope>NUCLEOTIDE SEQUENCE [LARGE SCALE GENOMIC DNA]</scope>
    <source>
        <strain evidence="4">ATCC BAA-1314 / JCM 13912 / FAM5</strain>
    </source>
</reference>
<dbReference type="Gene3D" id="3.10.350.10">
    <property type="entry name" value="LysM domain"/>
    <property type="match status" value="1"/>
</dbReference>
<dbReference type="OrthoDB" id="9765158at2"/>
<dbReference type="STRING" id="1000565.METUNv1_03061"/>
<dbReference type="AlphaFoldDB" id="F5RFI0"/>
<evidence type="ECO:0000259" key="2">
    <source>
        <dbReference type="PROSITE" id="PS51782"/>
    </source>
</evidence>
<keyword evidence="4" id="KW-1185">Reference proteome</keyword>
<feature type="domain" description="LysM" evidence="2">
    <location>
        <begin position="32"/>
        <end position="81"/>
    </location>
</feature>
<dbReference type="SMART" id="SM00257">
    <property type="entry name" value="LysM"/>
    <property type="match status" value="1"/>
</dbReference>
<dbReference type="eggNOG" id="COG1652">
    <property type="taxonomic scope" value="Bacteria"/>
</dbReference>
<dbReference type="PANTHER" id="PTHR34700">
    <property type="entry name" value="POTASSIUM BINDING PROTEIN KBP"/>
    <property type="match status" value="1"/>
</dbReference>
<dbReference type="SUPFAM" id="SSF54106">
    <property type="entry name" value="LysM domain"/>
    <property type="match status" value="1"/>
</dbReference>
<organism evidence="3 4">
    <name type="scientific">Methyloversatilis universalis (strain ATCC BAA-1314 / DSM 25237 / JCM 13912 / CCUG 52030 / FAM5)</name>
    <dbReference type="NCBI Taxonomy" id="1000565"/>
    <lineage>
        <taxon>Bacteria</taxon>
        <taxon>Pseudomonadati</taxon>
        <taxon>Pseudomonadota</taxon>
        <taxon>Betaproteobacteria</taxon>
        <taxon>Nitrosomonadales</taxon>
        <taxon>Sterolibacteriaceae</taxon>
        <taxon>Methyloversatilis</taxon>
    </lineage>
</organism>
<sequence>MRKIICSLLVALSSATAFAQSAAPALAHDAPDRHVVRPGDTLWGIAGLFLKEPWRWPEVWRLNKDQIRNPHLIYPGQIVYLEDFGGSPRLRVAQPVKLSPKTYEEPLKEPIASIPHKAIEPFLAKPIVVEASFNDTAPRIVGTEEGRVYLSSGDTAYVSGVTDKTPNWHAYRPAAPIRDPETKQVIGYEAEYLGELKLVREGEPATFQVVASQFEIGKGDRLVPARPPELVAYAPRAPEKDIQGSVARIVGGVASSGRHNVVLLNRGANDGVEIGHVFAAYLAGAKVDIREEQKIDTYQLPDERSGLVFVFRVYDTISYALVMDAKRPITVGDRFRKP</sequence>
<protein>
    <submittedName>
        <fullName evidence="3">Peptidoglycan-binding LysM domain-containing protein</fullName>
    </submittedName>
</protein>
<dbReference type="EMBL" id="AFHG01000053">
    <property type="protein sequence ID" value="EGK70836.1"/>
    <property type="molecule type" value="Genomic_DNA"/>
</dbReference>
<dbReference type="Pfam" id="PF01476">
    <property type="entry name" value="LysM"/>
    <property type="match status" value="1"/>
</dbReference>
<dbReference type="Proteomes" id="UP000005019">
    <property type="component" value="Unassembled WGS sequence"/>
</dbReference>
<name>F5RFI0_METUF</name>
<proteinExistence type="predicted"/>
<feature type="chain" id="PRO_5003327214" evidence="1">
    <location>
        <begin position="20"/>
        <end position="338"/>
    </location>
</feature>
<evidence type="ECO:0000313" key="3">
    <source>
        <dbReference type="EMBL" id="EGK70836.1"/>
    </source>
</evidence>
<dbReference type="CDD" id="cd00118">
    <property type="entry name" value="LysM"/>
    <property type="match status" value="1"/>
</dbReference>
<dbReference type="PROSITE" id="PS51782">
    <property type="entry name" value="LYSM"/>
    <property type="match status" value="1"/>
</dbReference>
<dbReference type="RefSeq" id="WP_008063205.1">
    <property type="nucleotide sequence ID" value="NZ_AFHG01000053.1"/>
</dbReference>
<comment type="caution">
    <text evidence="3">The sequence shown here is derived from an EMBL/GenBank/DDBJ whole genome shotgun (WGS) entry which is preliminary data.</text>
</comment>
<keyword evidence="1" id="KW-0732">Signal</keyword>
<dbReference type="InterPro" id="IPR018392">
    <property type="entry name" value="LysM"/>
</dbReference>
<gene>
    <name evidence="3" type="ORF">METUNv1_03061</name>
</gene>